<dbReference type="PANTHER" id="PTHR30532">
    <property type="entry name" value="IRON III DICITRATE-BINDING PERIPLASMIC PROTEIN"/>
    <property type="match status" value="1"/>
</dbReference>
<evidence type="ECO:0000256" key="3">
    <source>
        <dbReference type="ARBA" id="ARBA00022448"/>
    </source>
</evidence>
<dbReference type="Gene3D" id="3.40.50.1980">
    <property type="entry name" value="Nitrogenase molybdenum iron protein domain"/>
    <property type="match status" value="2"/>
</dbReference>
<organism evidence="7 8">
    <name type="scientific">Kineothrix sedimenti</name>
    <dbReference type="NCBI Taxonomy" id="3123317"/>
    <lineage>
        <taxon>Bacteria</taxon>
        <taxon>Bacillati</taxon>
        <taxon>Bacillota</taxon>
        <taxon>Clostridia</taxon>
        <taxon>Lachnospirales</taxon>
        <taxon>Lachnospiraceae</taxon>
        <taxon>Kineothrix</taxon>
    </lineage>
</organism>
<dbReference type="PROSITE" id="PS51257">
    <property type="entry name" value="PROKAR_LIPOPROTEIN"/>
    <property type="match status" value="1"/>
</dbReference>
<name>A0ABZ3EVQ6_9FIRM</name>
<dbReference type="Pfam" id="PF01497">
    <property type="entry name" value="Peripla_BP_2"/>
    <property type="match status" value="1"/>
</dbReference>
<evidence type="ECO:0000256" key="5">
    <source>
        <dbReference type="SAM" id="SignalP"/>
    </source>
</evidence>
<dbReference type="RefSeq" id="WP_342757920.1">
    <property type="nucleotide sequence ID" value="NZ_CP146256.1"/>
</dbReference>
<dbReference type="CDD" id="cd01146">
    <property type="entry name" value="FhuD"/>
    <property type="match status" value="1"/>
</dbReference>
<keyword evidence="8" id="KW-1185">Reference proteome</keyword>
<evidence type="ECO:0000256" key="4">
    <source>
        <dbReference type="ARBA" id="ARBA00022729"/>
    </source>
</evidence>
<dbReference type="PROSITE" id="PS50983">
    <property type="entry name" value="FE_B12_PBP"/>
    <property type="match status" value="1"/>
</dbReference>
<dbReference type="InterPro" id="IPR002491">
    <property type="entry name" value="ABC_transptr_periplasmic_BD"/>
</dbReference>
<keyword evidence="3" id="KW-0813">Transport</keyword>
<sequence length="376" mass="40648">MYMRQKKIRLGLMALLAITTVFTACGSKATVNEITEETGDKAAVEEAAVEETAGEDTSKDAASKDAAVTYPVTITHAFGETVIESQPERIATISWGNQDVPLALGVVPVGVSKANFGAVDENGLLFWTADKYKELGTEEPVVFDDTDGLDYEAISDTAPDVILAAYSGITQEEYDLLSQIAPVIAYPEYPWQTYWREQTLLDARGMGKEAEAEVLIAETEDLINTKVAEYESLQGKTAAFFYFNASDLGTFYIYLPTDPRASYLMDLGFEFPESVLQLADDPSAFTVTISAENIDALKDIDMIVTYGDDSVLQALQADSLVGQIPAVADGALVMLDSTTALTASTTPSVLSIPATIDEYLALLNEAAEKVNENIQE</sequence>
<comment type="subcellular location">
    <subcellularLocation>
        <location evidence="1">Cell envelope</location>
    </subcellularLocation>
</comment>
<dbReference type="SUPFAM" id="SSF53807">
    <property type="entry name" value="Helical backbone' metal receptor"/>
    <property type="match status" value="1"/>
</dbReference>
<dbReference type="PANTHER" id="PTHR30532:SF24">
    <property type="entry name" value="FERRIC ENTEROBACTIN-BINDING PERIPLASMIC PROTEIN FEPB"/>
    <property type="match status" value="1"/>
</dbReference>
<feature type="chain" id="PRO_5045781841" evidence="5">
    <location>
        <begin position="24"/>
        <end position="376"/>
    </location>
</feature>
<dbReference type="InterPro" id="IPR051313">
    <property type="entry name" value="Bact_iron-sidero_bind"/>
</dbReference>
<gene>
    <name evidence="7" type="ORF">V6984_00760</name>
</gene>
<reference evidence="7 8" key="1">
    <citation type="submission" date="2024-02" db="EMBL/GenBank/DDBJ databases">
        <title>Bacterial strain from lacustrine sediment.</title>
        <authorList>
            <person name="Petit C."/>
            <person name="Fadhlaoui K."/>
        </authorList>
    </citation>
    <scope>NUCLEOTIDE SEQUENCE [LARGE SCALE GENOMIC DNA]</scope>
    <source>
        <strain evidence="7 8">IPX-CK</strain>
    </source>
</reference>
<evidence type="ECO:0000259" key="6">
    <source>
        <dbReference type="PROSITE" id="PS50983"/>
    </source>
</evidence>
<keyword evidence="4 5" id="KW-0732">Signal</keyword>
<protein>
    <submittedName>
        <fullName evidence="7">Iron-siderophore ABC transporter substrate-binding protein</fullName>
    </submittedName>
</protein>
<comment type="similarity">
    <text evidence="2">Belongs to the bacterial solute-binding protein 8 family.</text>
</comment>
<evidence type="ECO:0000256" key="1">
    <source>
        <dbReference type="ARBA" id="ARBA00004196"/>
    </source>
</evidence>
<accession>A0ABZ3EVQ6</accession>
<feature type="domain" description="Fe/B12 periplasmic-binding" evidence="6">
    <location>
        <begin position="89"/>
        <end position="367"/>
    </location>
</feature>
<proteinExistence type="inferred from homology"/>
<evidence type="ECO:0000313" key="8">
    <source>
        <dbReference type="Proteomes" id="UP001451571"/>
    </source>
</evidence>
<evidence type="ECO:0000256" key="2">
    <source>
        <dbReference type="ARBA" id="ARBA00008814"/>
    </source>
</evidence>
<evidence type="ECO:0000313" key="7">
    <source>
        <dbReference type="EMBL" id="XAH74327.1"/>
    </source>
</evidence>
<feature type="signal peptide" evidence="5">
    <location>
        <begin position="1"/>
        <end position="23"/>
    </location>
</feature>
<dbReference type="Proteomes" id="UP001451571">
    <property type="component" value="Chromosome"/>
</dbReference>
<dbReference type="EMBL" id="CP146256">
    <property type="protein sequence ID" value="XAH74327.1"/>
    <property type="molecule type" value="Genomic_DNA"/>
</dbReference>